<evidence type="ECO:0000313" key="2">
    <source>
        <dbReference type="EMBL" id="MXQ55623.1"/>
    </source>
</evidence>
<keyword evidence="1" id="KW-0812">Transmembrane</keyword>
<keyword evidence="3" id="KW-1185">Reference proteome</keyword>
<accession>A0A6I4VXN3</accession>
<organism evidence="2 3">
    <name type="scientific">Shimazuella alba</name>
    <dbReference type="NCBI Taxonomy" id="2690964"/>
    <lineage>
        <taxon>Bacteria</taxon>
        <taxon>Bacillati</taxon>
        <taxon>Bacillota</taxon>
        <taxon>Bacilli</taxon>
        <taxon>Bacillales</taxon>
        <taxon>Thermoactinomycetaceae</taxon>
        <taxon>Shimazuella</taxon>
    </lineage>
</organism>
<reference evidence="2 3" key="1">
    <citation type="submission" date="2019-12" db="EMBL/GenBank/DDBJ databases">
        <title>Whole-genome analyses of novel actinobacteria.</title>
        <authorList>
            <person name="Sahin N."/>
            <person name="Saygin H."/>
        </authorList>
    </citation>
    <scope>NUCLEOTIDE SEQUENCE [LARGE SCALE GENOMIC DNA]</scope>
    <source>
        <strain evidence="2 3">KC615</strain>
    </source>
</reference>
<comment type="caution">
    <text evidence="2">The sequence shown here is derived from an EMBL/GenBank/DDBJ whole genome shotgun (WGS) entry which is preliminary data.</text>
</comment>
<keyword evidence="1" id="KW-1133">Transmembrane helix</keyword>
<name>A0A6I4VXN3_9BACL</name>
<gene>
    <name evidence="2" type="ORF">GSM42_18220</name>
</gene>
<dbReference type="EMBL" id="WUUL01000016">
    <property type="protein sequence ID" value="MXQ55623.1"/>
    <property type="molecule type" value="Genomic_DNA"/>
</dbReference>
<protein>
    <recommendedName>
        <fullName evidence="4">YbyB</fullName>
    </recommendedName>
</protein>
<evidence type="ECO:0008006" key="4">
    <source>
        <dbReference type="Google" id="ProtNLM"/>
    </source>
</evidence>
<sequence>MTKKAFFTTFTLSTVGVTTYLLTNKQRRKRVLDSIKNLYEQIQFPNRNKMDYNQELQTKIGHPHPRDEGDNNMVSEGAMYSVQYYNEKKE</sequence>
<evidence type="ECO:0000256" key="1">
    <source>
        <dbReference type="SAM" id="Phobius"/>
    </source>
</evidence>
<keyword evidence="1" id="KW-0472">Membrane</keyword>
<feature type="transmembrane region" description="Helical" evidence="1">
    <location>
        <begin position="6"/>
        <end position="23"/>
    </location>
</feature>
<evidence type="ECO:0000313" key="3">
    <source>
        <dbReference type="Proteomes" id="UP000430692"/>
    </source>
</evidence>
<dbReference type="Proteomes" id="UP000430692">
    <property type="component" value="Unassembled WGS sequence"/>
</dbReference>
<dbReference type="AlphaFoldDB" id="A0A6I4VXN3"/>
<proteinExistence type="predicted"/>